<protein>
    <submittedName>
        <fullName evidence="1">Uncharacterized protein</fullName>
    </submittedName>
</protein>
<proteinExistence type="predicted"/>
<evidence type="ECO:0000313" key="2">
    <source>
        <dbReference type="Proteomes" id="UP000298324"/>
    </source>
</evidence>
<gene>
    <name evidence="1" type="ORF">Psch_02686</name>
</gene>
<dbReference type="RefSeq" id="WP_243124111.1">
    <property type="nucleotide sequence ID" value="NZ_QFGA01000002.1"/>
</dbReference>
<reference evidence="1 2" key="1">
    <citation type="journal article" date="2018" name="Environ. Microbiol.">
        <title>Novel energy conservation strategies and behaviour of Pelotomaculum schinkii driving syntrophic propionate catabolism.</title>
        <authorList>
            <person name="Hidalgo-Ahumada C.A.P."/>
            <person name="Nobu M.K."/>
            <person name="Narihiro T."/>
            <person name="Tamaki H."/>
            <person name="Liu W.T."/>
            <person name="Kamagata Y."/>
            <person name="Stams A.J.M."/>
            <person name="Imachi H."/>
            <person name="Sousa D.Z."/>
        </authorList>
    </citation>
    <scope>NUCLEOTIDE SEQUENCE [LARGE SCALE GENOMIC DNA]</scope>
    <source>
        <strain evidence="1 2">HH</strain>
    </source>
</reference>
<evidence type="ECO:0000313" key="1">
    <source>
        <dbReference type="EMBL" id="TEB05645.1"/>
    </source>
</evidence>
<keyword evidence="2" id="KW-1185">Reference proteome</keyword>
<name>A0A4Y7R9L9_9FIRM</name>
<dbReference type="EMBL" id="QFGA01000002">
    <property type="protein sequence ID" value="TEB05645.1"/>
    <property type="molecule type" value="Genomic_DNA"/>
</dbReference>
<comment type="caution">
    <text evidence="1">The sequence shown here is derived from an EMBL/GenBank/DDBJ whole genome shotgun (WGS) entry which is preliminary data.</text>
</comment>
<dbReference type="Proteomes" id="UP000298324">
    <property type="component" value="Unassembled WGS sequence"/>
</dbReference>
<organism evidence="1 2">
    <name type="scientific">Pelotomaculum schinkii</name>
    <dbReference type="NCBI Taxonomy" id="78350"/>
    <lineage>
        <taxon>Bacteria</taxon>
        <taxon>Bacillati</taxon>
        <taxon>Bacillota</taxon>
        <taxon>Clostridia</taxon>
        <taxon>Eubacteriales</taxon>
        <taxon>Desulfotomaculaceae</taxon>
        <taxon>Pelotomaculum</taxon>
    </lineage>
</organism>
<sequence length="123" mass="14005">MRKADFTARVKKIEIVNRVLSDGWAQSIRVILEDIELTGENLLELKQFKPNEQVLVELSRVQVSLLDFDAKKQAAANTEQKSQELLGSDSLCVEEKEFMDLTEGDEPLGVHEKVEKEWKFDAG</sequence>
<dbReference type="AlphaFoldDB" id="A0A4Y7R9L9"/>
<accession>A0A4Y7R9L9</accession>